<evidence type="ECO:0000313" key="2">
    <source>
        <dbReference type="EMBL" id="CAB4131617.1"/>
    </source>
</evidence>
<keyword evidence="1" id="KW-1133">Transmembrane helix</keyword>
<evidence type="ECO:0000256" key="1">
    <source>
        <dbReference type="SAM" id="Phobius"/>
    </source>
</evidence>
<feature type="transmembrane region" description="Helical" evidence="1">
    <location>
        <begin position="82"/>
        <end position="104"/>
    </location>
</feature>
<dbReference type="EMBL" id="LR796249">
    <property type="protein sequence ID" value="CAB4131617.1"/>
    <property type="molecule type" value="Genomic_DNA"/>
</dbReference>
<evidence type="ECO:0000313" key="3">
    <source>
        <dbReference type="EMBL" id="CAB4135010.1"/>
    </source>
</evidence>
<proteinExistence type="predicted"/>
<feature type="transmembrane region" description="Helical" evidence="1">
    <location>
        <begin position="110"/>
        <end position="130"/>
    </location>
</feature>
<reference evidence="3" key="1">
    <citation type="submission" date="2020-04" db="EMBL/GenBank/DDBJ databases">
        <authorList>
            <person name="Chiriac C."/>
            <person name="Salcher M."/>
            <person name="Ghai R."/>
            <person name="Kavagutti S V."/>
        </authorList>
    </citation>
    <scope>NUCLEOTIDE SEQUENCE</scope>
</reference>
<keyword evidence="1" id="KW-0812">Transmembrane</keyword>
<protein>
    <recommendedName>
        <fullName evidence="4">Glycine zipper domain-containing protein</fullName>
    </recommendedName>
</protein>
<accession>A0A6J5LPI1</accession>
<sequence length="182" mass="18651">MDFLTKMYAEEKEKTAGAELEQFYSQLSASQLEDVLGLSKVAKDEYSVIPKTRKGGQEGQLKALMEGLSEGQDPALSDKKTLLLNGLGGAALGGGSGALIGALLAKGNGAAMGGGIGAGLGGAIGVARGADKVSKEDMLRKGIDTTHWGFGRGRFTPEAAGKYLQDGTKVAHLRAAAAKLAK</sequence>
<gene>
    <name evidence="2" type="ORF">UFOVP127_182</name>
    <name evidence="3" type="ORF">UFOVP276_45</name>
</gene>
<evidence type="ECO:0008006" key="4">
    <source>
        <dbReference type="Google" id="ProtNLM"/>
    </source>
</evidence>
<organism evidence="3">
    <name type="scientific">uncultured Caudovirales phage</name>
    <dbReference type="NCBI Taxonomy" id="2100421"/>
    <lineage>
        <taxon>Viruses</taxon>
        <taxon>Duplodnaviria</taxon>
        <taxon>Heunggongvirae</taxon>
        <taxon>Uroviricota</taxon>
        <taxon>Caudoviricetes</taxon>
        <taxon>Peduoviridae</taxon>
        <taxon>Maltschvirus</taxon>
        <taxon>Maltschvirus maltsch</taxon>
    </lineage>
</organism>
<keyword evidence="1" id="KW-0472">Membrane</keyword>
<dbReference type="EMBL" id="LR796294">
    <property type="protein sequence ID" value="CAB4135010.1"/>
    <property type="molecule type" value="Genomic_DNA"/>
</dbReference>
<name>A0A6J5LPI1_9CAUD</name>